<dbReference type="SUPFAM" id="SSF46955">
    <property type="entry name" value="Putative DNA-binding domain"/>
    <property type="match status" value="1"/>
</dbReference>
<dbReference type="Pfam" id="PF13411">
    <property type="entry name" value="MerR_1"/>
    <property type="match status" value="1"/>
</dbReference>
<evidence type="ECO:0000256" key="1">
    <source>
        <dbReference type="ARBA" id="ARBA00023125"/>
    </source>
</evidence>
<dbReference type="EMBL" id="RAXZ01000052">
    <property type="protein sequence ID" value="RKG47634.1"/>
    <property type="molecule type" value="Genomic_DNA"/>
</dbReference>
<evidence type="ECO:0000259" key="2">
    <source>
        <dbReference type="PROSITE" id="PS50937"/>
    </source>
</evidence>
<name>A0A3A8FY82_9GAMM</name>
<dbReference type="PROSITE" id="PS50937">
    <property type="entry name" value="HTH_MERR_2"/>
    <property type="match status" value="1"/>
</dbReference>
<dbReference type="Gene3D" id="1.10.1660.10">
    <property type="match status" value="1"/>
</dbReference>
<dbReference type="PANTHER" id="PTHR30204:SF92">
    <property type="entry name" value="HTH-TYPE TRANSCRIPTIONAL REGULATOR ZNTR"/>
    <property type="match status" value="1"/>
</dbReference>
<dbReference type="InterPro" id="IPR009061">
    <property type="entry name" value="DNA-bd_dom_put_sf"/>
</dbReference>
<comment type="caution">
    <text evidence="3">The sequence shown here is derived from an EMBL/GenBank/DDBJ whole genome shotgun (WGS) entry which is preliminary data.</text>
</comment>
<dbReference type="GO" id="GO:0003677">
    <property type="term" value="F:DNA binding"/>
    <property type="evidence" value="ECO:0007669"/>
    <property type="project" value="UniProtKB-KW"/>
</dbReference>
<dbReference type="InterPro" id="IPR000551">
    <property type="entry name" value="MerR-type_HTH_dom"/>
</dbReference>
<protein>
    <submittedName>
        <fullName evidence="3">MerR family transcriptional regulator</fullName>
    </submittedName>
</protein>
<organism evidence="3">
    <name type="scientific">Acinetobacter cumulans</name>
    <dbReference type="NCBI Taxonomy" id="2136182"/>
    <lineage>
        <taxon>Bacteria</taxon>
        <taxon>Pseudomonadati</taxon>
        <taxon>Pseudomonadota</taxon>
        <taxon>Gammaproteobacteria</taxon>
        <taxon>Moraxellales</taxon>
        <taxon>Moraxellaceae</taxon>
        <taxon>Acinetobacter</taxon>
    </lineage>
</organism>
<sequence length="133" mass="15621">MATYKIGELSKKTGLTTDSIRFYESKQLIQPSFRADNNYRYYHDDALKRLLFIQRCRALDLSLQEIEILITLEQQPQQNCQAVNEIIDLHLAQVEKKLAELHKFQQELQQLRQSCNAQSTIDHCQILKQLEAQ</sequence>
<dbReference type="PANTHER" id="PTHR30204">
    <property type="entry name" value="REDOX-CYCLING DRUG-SENSING TRANSCRIPTIONAL ACTIVATOR SOXR"/>
    <property type="match status" value="1"/>
</dbReference>
<dbReference type="AlphaFoldDB" id="A0A3A8FY82"/>
<reference evidence="3" key="1">
    <citation type="submission" date="2018-09" db="EMBL/GenBank/DDBJ databases">
        <title>The draft genome of Acinetobacter spp. strains.</title>
        <authorList>
            <person name="Qin J."/>
            <person name="Feng Y."/>
            <person name="Zong Z."/>
        </authorList>
    </citation>
    <scope>NUCLEOTIDE SEQUENCE [LARGE SCALE GENOMIC DNA]</scope>
    <source>
        <strain evidence="3">WCHAc060002</strain>
    </source>
</reference>
<accession>A0A3A8FY82</accession>
<dbReference type="InterPro" id="IPR047057">
    <property type="entry name" value="MerR_fam"/>
</dbReference>
<gene>
    <name evidence="3" type="ORF">D7V64_16490</name>
</gene>
<dbReference type="PROSITE" id="PS00552">
    <property type="entry name" value="HTH_MERR_1"/>
    <property type="match status" value="1"/>
</dbReference>
<evidence type="ECO:0000313" key="3">
    <source>
        <dbReference type="EMBL" id="RKG47634.1"/>
    </source>
</evidence>
<proteinExistence type="predicted"/>
<keyword evidence="1" id="KW-0238">DNA-binding</keyword>
<dbReference type="PRINTS" id="PR00040">
    <property type="entry name" value="HTHMERR"/>
</dbReference>
<feature type="domain" description="HTH merR-type" evidence="2">
    <location>
        <begin position="3"/>
        <end position="72"/>
    </location>
</feature>
<dbReference type="RefSeq" id="WP_120368380.1">
    <property type="nucleotide sequence ID" value="NZ_RAXZ01000052.1"/>
</dbReference>
<dbReference type="GO" id="GO:0003700">
    <property type="term" value="F:DNA-binding transcription factor activity"/>
    <property type="evidence" value="ECO:0007669"/>
    <property type="project" value="InterPro"/>
</dbReference>
<dbReference type="SMART" id="SM00422">
    <property type="entry name" value="HTH_MERR"/>
    <property type="match status" value="1"/>
</dbReference>
<dbReference type="Proteomes" id="UP000281084">
    <property type="component" value="Unassembled WGS sequence"/>
</dbReference>